<dbReference type="InterPro" id="IPR023149">
    <property type="entry name" value="Trans_acon_MeTrfase_C"/>
</dbReference>
<evidence type="ECO:0000313" key="5">
    <source>
        <dbReference type="Proteomes" id="UP001303160"/>
    </source>
</evidence>
<evidence type="ECO:0000259" key="3">
    <source>
        <dbReference type="Pfam" id="PF13649"/>
    </source>
</evidence>
<dbReference type="AlphaFoldDB" id="A0AAN7AT95"/>
<comment type="caution">
    <text evidence="4">The sequence shown here is derived from an EMBL/GenBank/DDBJ whole genome shotgun (WGS) entry which is preliminary data.</text>
</comment>
<dbReference type="CDD" id="cd02440">
    <property type="entry name" value="AdoMet_MTases"/>
    <property type="match status" value="1"/>
</dbReference>
<dbReference type="GO" id="GO:0032259">
    <property type="term" value="P:methylation"/>
    <property type="evidence" value="ECO:0007669"/>
    <property type="project" value="UniProtKB-KW"/>
</dbReference>
<evidence type="ECO:0000256" key="1">
    <source>
        <dbReference type="ARBA" id="ARBA00022603"/>
    </source>
</evidence>
<evidence type="ECO:0000313" key="4">
    <source>
        <dbReference type="EMBL" id="KAK4198548.1"/>
    </source>
</evidence>
<dbReference type="EMBL" id="MU863944">
    <property type="protein sequence ID" value="KAK4198548.1"/>
    <property type="molecule type" value="Genomic_DNA"/>
</dbReference>
<dbReference type="PANTHER" id="PTHR43861">
    <property type="entry name" value="TRANS-ACONITATE 2-METHYLTRANSFERASE-RELATED"/>
    <property type="match status" value="1"/>
</dbReference>
<dbReference type="GO" id="GO:0030798">
    <property type="term" value="F:trans-aconitate 2-methyltransferase activity"/>
    <property type="evidence" value="ECO:0007669"/>
    <property type="project" value="InterPro"/>
</dbReference>
<dbReference type="Gene3D" id="3.40.50.150">
    <property type="entry name" value="Vaccinia Virus protein VP39"/>
    <property type="match status" value="1"/>
</dbReference>
<dbReference type="InterPro" id="IPR029063">
    <property type="entry name" value="SAM-dependent_MTases_sf"/>
</dbReference>
<reference evidence="4" key="2">
    <citation type="submission" date="2023-05" db="EMBL/GenBank/DDBJ databases">
        <authorList>
            <consortium name="Lawrence Berkeley National Laboratory"/>
            <person name="Steindorff A."/>
            <person name="Hensen N."/>
            <person name="Bonometti L."/>
            <person name="Westerberg I."/>
            <person name="Brannstrom I.O."/>
            <person name="Guillou S."/>
            <person name="Cros-Aarteil S."/>
            <person name="Calhoun S."/>
            <person name="Haridas S."/>
            <person name="Kuo A."/>
            <person name="Mondo S."/>
            <person name="Pangilinan J."/>
            <person name="Riley R."/>
            <person name="Labutti K."/>
            <person name="Andreopoulos B."/>
            <person name="Lipzen A."/>
            <person name="Chen C."/>
            <person name="Yanf M."/>
            <person name="Daum C."/>
            <person name="Ng V."/>
            <person name="Clum A."/>
            <person name="Ohm R."/>
            <person name="Martin F."/>
            <person name="Silar P."/>
            <person name="Natvig D."/>
            <person name="Lalanne C."/>
            <person name="Gautier V."/>
            <person name="Ament-Velasquez S.L."/>
            <person name="Kruys A."/>
            <person name="Hutchinson M.I."/>
            <person name="Powell A.J."/>
            <person name="Barry K."/>
            <person name="Miller A.N."/>
            <person name="Grigoriev I.V."/>
            <person name="Debuchy R."/>
            <person name="Gladieux P."/>
            <person name="Thoren M.H."/>
            <person name="Johannesson H."/>
        </authorList>
    </citation>
    <scope>NUCLEOTIDE SEQUENCE</scope>
    <source>
        <strain evidence="4">CBS 315.58</strain>
    </source>
</reference>
<sequence>MTALAPRSCSTCNQSNMPAIARITAFAKITRLAPCRPRTMATATTTSNKPDWSPEKYLRFEAPRGRPISDLISFLSRSGVSQPQRIIDLGCGPGNSTIALKKQWPSAQITGVELSPAMVASAKQKNGGQGINYQAGDVKDYIAPPETDLVFSNAVFHWLRSDERIPTIVQHLRRLKPGGVLAFQVPDNFAEPSHRLMRDTAYEYPGPWAEYFTEDGEKPELDPIESAGTWYNSLKPHCESVEVWHTTYHHILEGHEAIVKWFETTGLKPYLDLLEEDEAAKKAFVEQYTRGLEREYPTLADGKVVLHFPRLFVVGFRGQD</sequence>
<dbReference type="InterPro" id="IPR041698">
    <property type="entry name" value="Methyltransf_25"/>
</dbReference>
<reference evidence="4" key="1">
    <citation type="journal article" date="2023" name="Mol. Phylogenet. Evol.">
        <title>Genome-scale phylogeny and comparative genomics of the fungal order Sordariales.</title>
        <authorList>
            <person name="Hensen N."/>
            <person name="Bonometti L."/>
            <person name="Westerberg I."/>
            <person name="Brannstrom I.O."/>
            <person name="Guillou S."/>
            <person name="Cros-Aarteil S."/>
            <person name="Calhoun S."/>
            <person name="Haridas S."/>
            <person name="Kuo A."/>
            <person name="Mondo S."/>
            <person name="Pangilinan J."/>
            <person name="Riley R."/>
            <person name="LaButti K."/>
            <person name="Andreopoulos B."/>
            <person name="Lipzen A."/>
            <person name="Chen C."/>
            <person name="Yan M."/>
            <person name="Daum C."/>
            <person name="Ng V."/>
            <person name="Clum A."/>
            <person name="Steindorff A."/>
            <person name="Ohm R.A."/>
            <person name="Martin F."/>
            <person name="Silar P."/>
            <person name="Natvig D.O."/>
            <person name="Lalanne C."/>
            <person name="Gautier V."/>
            <person name="Ament-Velasquez S.L."/>
            <person name="Kruys A."/>
            <person name="Hutchinson M.I."/>
            <person name="Powell A.J."/>
            <person name="Barry K."/>
            <person name="Miller A.N."/>
            <person name="Grigoriev I.V."/>
            <person name="Debuchy R."/>
            <person name="Gladieux P."/>
            <person name="Hiltunen Thoren M."/>
            <person name="Johannesson H."/>
        </authorList>
    </citation>
    <scope>NUCLEOTIDE SEQUENCE</scope>
    <source>
        <strain evidence="4">CBS 315.58</strain>
    </source>
</reference>
<accession>A0AAN7AT95</accession>
<name>A0AAN7AT95_9PEZI</name>
<keyword evidence="2" id="KW-0808">Transferase</keyword>
<gene>
    <name evidence="4" type="ORF">QBC40DRAFT_283532</name>
</gene>
<dbReference type="Pfam" id="PF13649">
    <property type="entry name" value="Methyltransf_25"/>
    <property type="match status" value="1"/>
</dbReference>
<proteinExistence type="predicted"/>
<organism evidence="4 5">
    <name type="scientific">Triangularia verruculosa</name>
    <dbReference type="NCBI Taxonomy" id="2587418"/>
    <lineage>
        <taxon>Eukaryota</taxon>
        <taxon>Fungi</taxon>
        <taxon>Dikarya</taxon>
        <taxon>Ascomycota</taxon>
        <taxon>Pezizomycotina</taxon>
        <taxon>Sordariomycetes</taxon>
        <taxon>Sordariomycetidae</taxon>
        <taxon>Sordariales</taxon>
        <taxon>Podosporaceae</taxon>
        <taxon>Triangularia</taxon>
    </lineage>
</organism>
<dbReference type="PANTHER" id="PTHR43861:SF1">
    <property type="entry name" value="TRANS-ACONITATE 2-METHYLTRANSFERASE"/>
    <property type="match status" value="1"/>
</dbReference>
<keyword evidence="5" id="KW-1185">Reference proteome</keyword>
<feature type="domain" description="Methyltransferase" evidence="3">
    <location>
        <begin position="86"/>
        <end position="179"/>
    </location>
</feature>
<keyword evidence="1 4" id="KW-0489">Methyltransferase</keyword>
<dbReference type="SUPFAM" id="SSF53335">
    <property type="entry name" value="S-adenosyl-L-methionine-dependent methyltransferases"/>
    <property type="match status" value="1"/>
</dbReference>
<dbReference type="Proteomes" id="UP001303160">
    <property type="component" value="Unassembled WGS sequence"/>
</dbReference>
<evidence type="ECO:0000256" key="2">
    <source>
        <dbReference type="ARBA" id="ARBA00022679"/>
    </source>
</evidence>
<dbReference type="Gene3D" id="1.10.150.290">
    <property type="entry name" value="S-adenosyl-L-methionine-dependent methyltransferases"/>
    <property type="match status" value="1"/>
</dbReference>
<protein>
    <submittedName>
        <fullName evidence="4">Trans-aconitate methyltransferase</fullName>
    </submittedName>
</protein>